<proteinExistence type="predicted"/>
<dbReference type="Proteomes" id="UP000663848">
    <property type="component" value="Unassembled WGS sequence"/>
</dbReference>
<protein>
    <submittedName>
        <fullName evidence="2">Uncharacterized protein</fullName>
    </submittedName>
</protein>
<organism evidence="2 3">
    <name type="scientific">Rotaria socialis</name>
    <dbReference type="NCBI Taxonomy" id="392032"/>
    <lineage>
        <taxon>Eukaryota</taxon>
        <taxon>Metazoa</taxon>
        <taxon>Spiralia</taxon>
        <taxon>Gnathifera</taxon>
        <taxon>Rotifera</taxon>
        <taxon>Eurotatoria</taxon>
        <taxon>Bdelloidea</taxon>
        <taxon>Philodinida</taxon>
        <taxon>Philodinidae</taxon>
        <taxon>Rotaria</taxon>
    </lineage>
</organism>
<dbReference type="EMBL" id="CAJOBR010005798">
    <property type="protein sequence ID" value="CAF4828882.1"/>
    <property type="molecule type" value="Genomic_DNA"/>
</dbReference>
<reference evidence="2" key="1">
    <citation type="submission" date="2021-02" db="EMBL/GenBank/DDBJ databases">
        <authorList>
            <person name="Nowell W R."/>
        </authorList>
    </citation>
    <scope>NUCLEOTIDE SEQUENCE</scope>
</reference>
<name>A0A821QPZ4_9BILA</name>
<comment type="caution">
    <text evidence="2">The sequence shown here is derived from an EMBL/GenBank/DDBJ whole genome shotgun (WGS) entry which is preliminary data.</text>
</comment>
<feature type="compositionally biased region" description="Low complexity" evidence="1">
    <location>
        <begin position="165"/>
        <end position="195"/>
    </location>
</feature>
<evidence type="ECO:0000313" key="3">
    <source>
        <dbReference type="Proteomes" id="UP000663848"/>
    </source>
</evidence>
<feature type="region of interest" description="Disordered" evidence="1">
    <location>
        <begin position="140"/>
        <end position="201"/>
    </location>
</feature>
<accession>A0A821QPZ4</accession>
<gene>
    <name evidence="2" type="ORF">QYT958_LOCUS25556</name>
</gene>
<evidence type="ECO:0000313" key="2">
    <source>
        <dbReference type="EMBL" id="CAF4828882.1"/>
    </source>
</evidence>
<evidence type="ECO:0000256" key="1">
    <source>
        <dbReference type="SAM" id="MobiDB-lite"/>
    </source>
</evidence>
<dbReference type="AlphaFoldDB" id="A0A821QPZ4"/>
<sequence>MAYGDHPNDVKAVLEEKMNESQEETNTSLVKIITPLKALKKELSGNQPPNLCQAVLSAKNNESNRADRILFSEASCWMDNPNGYTIDIAHDQVEAIRLTHYNSQDSDQLYKFIRKNKTFDEAYIYLQNLAKEQARINSARAGTTQSTGQQQTSGSIVRYPSNDGSGSSPATPISLSSSKPYYDTSGSSSTSGRPPSRNHDS</sequence>
<feature type="compositionally biased region" description="Low complexity" evidence="1">
    <location>
        <begin position="142"/>
        <end position="155"/>
    </location>
</feature>